<dbReference type="PANTHER" id="PTHR31840:SF1">
    <property type="entry name" value="COILED-COIL DOMAIN-CONTAINING PROTEIN 97"/>
    <property type="match status" value="1"/>
</dbReference>
<dbReference type="AlphaFoldDB" id="A0A9P1N4L4"/>
<gene>
    <name evidence="3" type="ORF">CAMP_LOCUS13530</name>
</gene>
<organism evidence="3 4">
    <name type="scientific">Caenorhabditis angaria</name>
    <dbReference type="NCBI Taxonomy" id="860376"/>
    <lineage>
        <taxon>Eukaryota</taxon>
        <taxon>Metazoa</taxon>
        <taxon>Ecdysozoa</taxon>
        <taxon>Nematoda</taxon>
        <taxon>Chromadorea</taxon>
        <taxon>Rhabditida</taxon>
        <taxon>Rhabditina</taxon>
        <taxon>Rhabditomorpha</taxon>
        <taxon>Rhabditoidea</taxon>
        <taxon>Rhabditidae</taxon>
        <taxon>Peloderinae</taxon>
        <taxon>Caenorhabditis</taxon>
    </lineage>
</organism>
<keyword evidence="1" id="KW-0175">Coiled coil</keyword>
<comment type="caution">
    <text evidence="3">The sequence shown here is derived from an EMBL/GenBank/DDBJ whole genome shotgun (WGS) entry which is preliminary data.</text>
</comment>
<dbReference type="PANTHER" id="PTHR31840">
    <property type="entry name" value="COILED-COIL DOMAIN-CONTAINING PROTEIN 97"/>
    <property type="match status" value="1"/>
</dbReference>
<evidence type="ECO:0000259" key="2">
    <source>
        <dbReference type="Pfam" id="PF09747"/>
    </source>
</evidence>
<sequence>MIGRFLNESERLSLRPTVTRNAGEGCWSAMLDRFEESGEIAQRRNMQEYEYTKDKNNKSDRLLAHVSNRLNHDDFVPEEDEAEDDDDEIEKLRKEMERLSQLEADQYNQDLDEIETPVFLRKEFENFMKQRFLAGKDKEFFDYSKCENSKNIDKIRERDEEEKWFDDE</sequence>
<dbReference type="Pfam" id="PF09747">
    <property type="entry name" value="CCD97-like_C"/>
    <property type="match status" value="1"/>
</dbReference>
<dbReference type="InterPro" id="IPR018613">
    <property type="entry name" value="Ccdc97-like"/>
</dbReference>
<proteinExistence type="predicted"/>
<dbReference type="EMBL" id="CANHGI010000005">
    <property type="protein sequence ID" value="CAI5450893.1"/>
    <property type="molecule type" value="Genomic_DNA"/>
</dbReference>
<evidence type="ECO:0000313" key="4">
    <source>
        <dbReference type="Proteomes" id="UP001152747"/>
    </source>
</evidence>
<accession>A0A9P1N4L4</accession>
<feature type="coiled-coil region" evidence="1">
    <location>
        <begin position="79"/>
        <end position="109"/>
    </location>
</feature>
<dbReference type="InterPro" id="IPR040233">
    <property type="entry name" value="CCD97-like_C"/>
</dbReference>
<dbReference type="OrthoDB" id="333176at2759"/>
<evidence type="ECO:0000256" key="1">
    <source>
        <dbReference type="SAM" id="Coils"/>
    </source>
</evidence>
<evidence type="ECO:0000313" key="3">
    <source>
        <dbReference type="EMBL" id="CAI5450893.1"/>
    </source>
</evidence>
<reference evidence="3" key="1">
    <citation type="submission" date="2022-11" db="EMBL/GenBank/DDBJ databases">
        <authorList>
            <person name="Kikuchi T."/>
        </authorList>
    </citation>
    <scope>NUCLEOTIDE SEQUENCE</scope>
    <source>
        <strain evidence="3">PS1010</strain>
    </source>
</reference>
<protein>
    <recommendedName>
        <fullName evidence="2">CCD97-like C-terminal domain-containing protein</fullName>
    </recommendedName>
</protein>
<feature type="domain" description="CCD97-like C-terminal" evidence="2">
    <location>
        <begin position="1"/>
        <end position="168"/>
    </location>
</feature>
<keyword evidence="4" id="KW-1185">Reference proteome</keyword>
<dbReference type="Proteomes" id="UP001152747">
    <property type="component" value="Unassembled WGS sequence"/>
</dbReference>
<name>A0A9P1N4L4_9PELO</name>